<dbReference type="PANTHER" id="PTHR14485">
    <property type="entry name" value="TETRATRICOPEPTIDE REPEAT PROTEIN 23"/>
    <property type="match status" value="1"/>
</dbReference>
<gene>
    <name evidence="3" type="primary">TTC23</name>
</gene>
<feature type="region of interest" description="Disordered" evidence="2">
    <location>
        <begin position="1"/>
        <end position="33"/>
    </location>
</feature>
<accession>F7B226</accession>
<dbReference type="GeneTree" id="ENSGT00530000063847"/>
<evidence type="ECO:0000256" key="1">
    <source>
        <dbReference type="PROSITE-ProRule" id="PRU00339"/>
    </source>
</evidence>
<dbReference type="HOGENOM" id="CLU_030458_0_0_1"/>
<dbReference type="OrthoDB" id="9986634at2759"/>
<dbReference type="GeneID" id="100077140"/>
<evidence type="ECO:0000313" key="3">
    <source>
        <dbReference type="Ensembl" id="ENSOANP00000028600.2"/>
    </source>
</evidence>
<organism evidence="3 4">
    <name type="scientific">Ornithorhynchus anatinus</name>
    <name type="common">Duckbill platypus</name>
    <dbReference type="NCBI Taxonomy" id="9258"/>
    <lineage>
        <taxon>Eukaryota</taxon>
        <taxon>Metazoa</taxon>
        <taxon>Chordata</taxon>
        <taxon>Craniata</taxon>
        <taxon>Vertebrata</taxon>
        <taxon>Euteleostomi</taxon>
        <taxon>Mammalia</taxon>
        <taxon>Monotremata</taxon>
        <taxon>Ornithorhynchidae</taxon>
        <taxon>Ornithorhynchus</taxon>
    </lineage>
</organism>
<dbReference type="Proteomes" id="UP000002279">
    <property type="component" value="Chromosome 5"/>
</dbReference>
<dbReference type="InterPro" id="IPR042621">
    <property type="entry name" value="TTC23/TTC23L"/>
</dbReference>
<name>F7B226_ORNAN</name>
<dbReference type="OMA" id="VYKDMAA"/>
<keyword evidence="1" id="KW-0802">TPR repeat</keyword>
<feature type="compositionally biased region" description="Polar residues" evidence="2">
    <location>
        <begin position="1"/>
        <end position="13"/>
    </location>
</feature>
<dbReference type="STRING" id="9258.ENSOANP00000028600"/>
<dbReference type="SUPFAM" id="SSF48452">
    <property type="entry name" value="TPR-like"/>
    <property type="match status" value="3"/>
</dbReference>
<protein>
    <submittedName>
        <fullName evidence="3">Tetratricopeptide repeat domain 23</fullName>
    </submittedName>
</protein>
<keyword evidence="4" id="KW-1185">Reference proteome</keyword>
<dbReference type="PROSITE" id="PS50005">
    <property type="entry name" value="TPR"/>
    <property type="match status" value="1"/>
</dbReference>
<dbReference type="InParanoid" id="F7B226"/>
<dbReference type="AlphaFoldDB" id="F7B226"/>
<dbReference type="KEGG" id="oaa:100077140"/>
<dbReference type="PANTHER" id="PTHR14485:SF3">
    <property type="entry name" value="TETRATRICOPEPTIDE REPEAT PROTEIN 23"/>
    <property type="match status" value="1"/>
</dbReference>
<reference evidence="3 4" key="1">
    <citation type="journal article" date="2008" name="Nature">
        <title>Genome analysis of the platypus reveals unique signatures of evolution.</title>
        <authorList>
            <person name="Warren W.C."/>
            <person name="Hillier L.W."/>
            <person name="Marshall Graves J.A."/>
            <person name="Birney E."/>
            <person name="Ponting C.P."/>
            <person name="Grutzner F."/>
            <person name="Belov K."/>
            <person name="Miller W."/>
            <person name="Clarke L."/>
            <person name="Chinwalla A.T."/>
            <person name="Yang S.P."/>
            <person name="Heger A."/>
            <person name="Locke D.P."/>
            <person name="Miethke P."/>
            <person name="Waters P.D."/>
            <person name="Veyrunes F."/>
            <person name="Fulton L."/>
            <person name="Fulton B."/>
            <person name="Graves T."/>
            <person name="Wallis J."/>
            <person name="Puente X.S."/>
            <person name="Lopez-Otin C."/>
            <person name="Ordonez G.R."/>
            <person name="Eichler E.E."/>
            <person name="Chen L."/>
            <person name="Cheng Z."/>
            <person name="Deakin J.E."/>
            <person name="Alsop A."/>
            <person name="Thompson K."/>
            <person name="Kirby P."/>
            <person name="Papenfuss A.T."/>
            <person name="Wakefield M.J."/>
            <person name="Olender T."/>
            <person name="Lancet D."/>
            <person name="Huttley G.A."/>
            <person name="Smit A.F."/>
            <person name="Pask A."/>
            <person name="Temple-Smith P."/>
            <person name="Batzer M.A."/>
            <person name="Walker J.A."/>
            <person name="Konkel M.K."/>
            <person name="Harris R.S."/>
            <person name="Whittington C.M."/>
            <person name="Wong E.S."/>
            <person name="Gemmell N.J."/>
            <person name="Buschiazzo E."/>
            <person name="Vargas Jentzsch I.M."/>
            <person name="Merkel A."/>
            <person name="Schmitz J."/>
            <person name="Zemann A."/>
            <person name="Churakov G."/>
            <person name="Kriegs J.O."/>
            <person name="Brosius J."/>
            <person name="Murchison E.P."/>
            <person name="Sachidanandam R."/>
            <person name="Smith C."/>
            <person name="Hannon G.J."/>
            <person name="Tsend-Ayush E."/>
            <person name="McMillan D."/>
            <person name="Attenborough R."/>
            <person name="Rens W."/>
            <person name="Ferguson-Smith M."/>
            <person name="Lefevre C.M."/>
            <person name="Sharp J.A."/>
            <person name="Nicholas K.R."/>
            <person name="Ray D.A."/>
            <person name="Kube M."/>
            <person name="Reinhardt R."/>
            <person name="Pringle T.H."/>
            <person name="Taylor J."/>
            <person name="Jones R.C."/>
            <person name="Nixon B."/>
            <person name="Dacheux J.L."/>
            <person name="Niwa H."/>
            <person name="Sekita Y."/>
            <person name="Huang X."/>
            <person name="Stark A."/>
            <person name="Kheradpour P."/>
            <person name="Kellis M."/>
            <person name="Flicek P."/>
            <person name="Chen Y."/>
            <person name="Webber C."/>
            <person name="Hardison R."/>
            <person name="Nelson J."/>
            <person name="Hallsworth-Pepin K."/>
            <person name="Delehaunty K."/>
            <person name="Markovic C."/>
            <person name="Minx P."/>
            <person name="Feng Y."/>
            <person name="Kremitzki C."/>
            <person name="Mitreva M."/>
            <person name="Glasscock J."/>
            <person name="Wylie T."/>
            <person name="Wohldmann P."/>
            <person name="Thiru P."/>
            <person name="Nhan M.N."/>
            <person name="Pohl C.S."/>
            <person name="Smith S.M."/>
            <person name="Hou S."/>
            <person name="Nefedov M."/>
            <person name="de Jong P.J."/>
            <person name="Renfree M.B."/>
            <person name="Mardis E.R."/>
            <person name="Wilson R.K."/>
        </authorList>
    </citation>
    <scope>NUCLEOTIDE SEQUENCE [LARGE SCALE GENOMIC DNA]</scope>
    <source>
        <strain evidence="3 4">Glennie</strain>
    </source>
</reference>
<reference evidence="3" key="3">
    <citation type="submission" date="2025-09" db="UniProtKB">
        <authorList>
            <consortium name="Ensembl"/>
        </authorList>
    </citation>
    <scope>IDENTIFICATION</scope>
    <source>
        <strain evidence="3">Glennie</strain>
    </source>
</reference>
<proteinExistence type="predicted"/>
<dbReference type="InterPro" id="IPR011990">
    <property type="entry name" value="TPR-like_helical_dom_sf"/>
</dbReference>
<dbReference type="FunCoup" id="F7B226">
    <property type="interactions" value="88"/>
</dbReference>
<dbReference type="Pfam" id="PF13424">
    <property type="entry name" value="TPR_12"/>
    <property type="match status" value="1"/>
</dbReference>
<dbReference type="CTD" id="64927"/>
<dbReference type="eggNOG" id="ENOG502RQY0">
    <property type="taxonomic scope" value="Eukaryota"/>
</dbReference>
<evidence type="ECO:0000256" key="2">
    <source>
        <dbReference type="SAM" id="MobiDB-lite"/>
    </source>
</evidence>
<dbReference type="RefSeq" id="XP_028921711.1">
    <property type="nucleotide sequence ID" value="XM_029065878.2"/>
</dbReference>
<dbReference type="InterPro" id="IPR019734">
    <property type="entry name" value="TPR_rpt"/>
</dbReference>
<dbReference type="Gene3D" id="1.25.40.10">
    <property type="entry name" value="Tetratricopeptide repeat domain"/>
    <property type="match status" value="2"/>
</dbReference>
<sequence length="447" mass="49912">MPETQETQSSSHPNDAAAKISTKTRKKLKNETPENLFVQPPEQKLLECEERAKFYSDSHHYKQALEELIRCVALTRICYGDCHWKQAEAHVNLAQGYLQLKGLSLQAKQHAERAKKILFTDLVMPSPEENVDILKCLVNLFHVLGRALISLQKLKDAEQNLTKAEGLSAELLHCKSVLQEEGMEIQARIKLSFAQLYQIQKKFGDALTYYQEALKYTESSRGVKCRECIPIFREMAGAEQAQGHHDSAIDHLLEAHFIARTQSPSAEAADSAHSIAQAAVASPRPEHNDVAEQYFQESLMILKKAGEENAKFLTVQDDFCQFLLTTGQHERAALILKGSLDAKVATFGDVSPEVAETYWILGGTDLTLGHQHEAYKELKKCLQLQTLLYGSRDKRTTATKETVDLLAKVPEIAAKQSSKERLANKAKPPFCAIIPQHTLLGGAKVNV</sequence>
<dbReference type="SMART" id="SM00028">
    <property type="entry name" value="TPR"/>
    <property type="match status" value="3"/>
</dbReference>
<reference evidence="3" key="2">
    <citation type="submission" date="2025-08" db="UniProtKB">
        <authorList>
            <consortium name="Ensembl"/>
        </authorList>
    </citation>
    <scope>IDENTIFICATION</scope>
    <source>
        <strain evidence="3">Glennie</strain>
    </source>
</reference>
<evidence type="ECO:0000313" key="4">
    <source>
        <dbReference type="Proteomes" id="UP000002279"/>
    </source>
</evidence>
<feature type="repeat" description="TPR" evidence="1">
    <location>
        <begin position="187"/>
        <end position="220"/>
    </location>
</feature>
<dbReference type="Bgee" id="ENSOANG00000000140">
    <property type="expression patterns" value="Expressed in testis and 8 other cell types or tissues"/>
</dbReference>
<dbReference type="Ensembl" id="ENSOANT00000032396.3">
    <property type="protein sequence ID" value="ENSOANP00000028600.2"/>
    <property type="gene ID" value="ENSOANG00000000140.4"/>
</dbReference>